<feature type="domain" description="TonB-dependent receptor-like beta-barrel" evidence="10">
    <location>
        <begin position="548"/>
        <end position="1091"/>
    </location>
</feature>
<evidence type="ECO:0000256" key="6">
    <source>
        <dbReference type="ARBA" id="ARBA00023136"/>
    </source>
</evidence>
<dbReference type="NCBIfam" id="TIGR04056">
    <property type="entry name" value="OMP_RagA_SusC"/>
    <property type="match status" value="1"/>
</dbReference>
<dbReference type="FunFam" id="2.170.130.10:FF:000003">
    <property type="entry name" value="SusC/RagA family TonB-linked outer membrane protein"/>
    <property type="match status" value="1"/>
</dbReference>
<dbReference type="Gene3D" id="3.55.50.30">
    <property type="match status" value="1"/>
</dbReference>
<evidence type="ECO:0000256" key="1">
    <source>
        <dbReference type="ARBA" id="ARBA00004571"/>
    </source>
</evidence>
<keyword evidence="2 8" id="KW-0813">Transport</keyword>
<evidence type="ECO:0000256" key="2">
    <source>
        <dbReference type="ARBA" id="ARBA00022448"/>
    </source>
</evidence>
<protein>
    <submittedName>
        <fullName evidence="12">TonB-dependent receptor</fullName>
    </submittedName>
</protein>
<dbReference type="InterPro" id="IPR039426">
    <property type="entry name" value="TonB-dep_rcpt-like"/>
</dbReference>
<dbReference type="PROSITE" id="PS51257">
    <property type="entry name" value="PROKAR_LIPOPROTEIN"/>
    <property type="match status" value="1"/>
</dbReference>
<evidence type="ECO:0000256" key="7">
    <source>
        <dbReference type="ARBA" id="ARBA00023237"/>
    </source>
</evidence>
<evidence type="ECO:0000256" key="4">
    <source>
        <dbReference type="ARBA" id="ARBA00022692"/>
    </source>
</evidence>
<evidence type="ECO:0000313" key="12">
    <source>
        <dbReference type="EMBL" id="WAC12549.1"/>
    </source>
</evidence>
<dbReference type="RefSeq" id="WP_244823249.1">
    <property type="nucleotide sequence ID" value="NZ_CP112998.1"/>
</dbReference>
<dbReference type="InterPro" id="IPR036942">
    <property type="entry name" value="Beta-barrel_TonB_sf"/>
</dbReference>
<keyword evidence="3 8" id="KW-1134">Transmembrane beta strand</keyword>
<dbReference type="InterPro" id="IPR023996">
    <property type="entry name" value="TonB-dep_OMP_SusC/RagA"/>
</dbReference>
<organism evidence="12 13">
    <name type="scientific">Dyadobacter pollutisoli</name>
    <dbReference type="NCBI Taxonomy" id="2910158"/>
    <lineage>
        <taxon>Bacteria</taxon>
        <taxon>Pseudomonadati</taxon>
        <taxon>Bacteroidota</taxon>
        <taxon>Cytophagia</taxon>
        <taxon>Cytophagales</taxon>
        <taxon>Spirosomataceae</taxon>
        <taxon>Dyadobacter</taxon>
    </lineage>
</organism>
<evidence type="ECO:0000259" key="10">
    <source>
        <dbReference type="Pfam" id="PF00593"/>
    </source>
</evidence>
<gene>
    <name evidence="12" type="ORF">ON006_01015</name>
</gene>
<feature type="domain" description="TonB-dependent receptor plug" evidence="11">
    <location>
        <begin position="236"/>
        <end position="343"/>
    </location>
</feature>
<sequence length="1127" mass="123976">MKKRLEIIEPWWTIMKVSSLQMLIALVACTYSYGGETHAQELLLRKVSIEAQQKSIRTILAELAASENVKFVYSKELLPVERKITLSAHNKNMSEVLDQIFSPDNISYKIVRNRIILKPAGREPASSLSREEGTLLAAAENAVDKNIKGVVTSGTKETLPGVNITIKGTTRGTSTDVNGAYSLDVPNDGAILVFSFVGHVSQEVKVGEASVINIDLALDNKALDEVVVVGYNSQAKRNLISAVATVSGDAITKRVATNPVSLLQGQLPGLQVIQNSGEPGNEGIQLRIRGTGTFSGAGNDPLVIVDGLPGSLGILNPNNIESVTVLKDAASAAIYGARGANGVIVVKTKNGNGGGFAFGYGFNIGISNPTQIPKTITNSAEFMELSNEARTNSNLQPLYTQDQIDLYRNATDRVKYPNHNWLDDLFQPAYVKNHFLNMSGGSRDGTTFNVGLGITDQPGVMIGFDYKKYTMNLGLSSKVHKRVTLGTNLQFRYGDQQAPSNGSTDMFLSTMAQSPLYPPQTADGKWIKRAFPNEQGNKNTIATVKEKSIRYTKDYYAQGNMSLDVDVLDGLRWENKAGFNFQNTKWSTFRPVVPMYYYNDMSSAGILDVGTPGLSTERSDVIYSVFYSQLNYHKTFGDHALSILGGYQQEKNQQSWLSASRRQFPTNLLTELDAGPADGQTNGGRSEQWAIHSAYATANYSLKDKYLLGGSIRYDGTSRLPTDTRWGLFYSFSGGWRVSKESFLQNVNWLNDLKLRASYGQLGNQNIGIYPYQATLTNANYAFGGSTSTGFAAQSIVDPNLTWETTRSVNVGLDLTAFNNRITFSADVFNKYTFDILRGSQVPLWLGLNAPTINNGAVRNKGIELNISYAGRTDGGLSYTIGANVQAYKNILEEFGKVEIIGNNIREEGHALDEFYVYIWDGIFQSQAEIDASPKQPVTPTPGDLKIKDVNGDGVISDKDRTYQKGKYPAMQLGLNLSADWKGFDIAAQVFGSIGQKIYVNGWGIEPFRQGSVPTVDWRNRWTPTNPTNTMPKIYVADGYAPVQNYNSTYYLKNASFARLKNIQLGYTIPRSVIEKVKMKSVRLFVSADNVATISKFPGLDPERVNSGNYLAYPQNRTYTFGINVQF</sequence>
<dbReference type="InterPro" id="IPR037066">
    <property type="entry name" value="Plug_dom_sf"/>
</dbReference>
<dbReference type="Pfam" id="PF00593">
    <property type="entry name" value="TonB_dep_Rec_b-barrel"/>
    <property type="match status" value="1"/>
</dbReference>
<dbReference type="InterPro" id="IPR023997">
    <property type="entry name" value="TonB-dep_OMP_SusC/RagA_CS"/>
</dbReference>
<comment type="subcellular location">
    <subcellularLocation>
        <location evidence="1 8">Cell outer membrane</location>
        <topology evidence="1 8">Multi-pass membrane protein</topology>
    </subcellularLocation>
</comment>
<name>A0A9E8NE88_9BACT</name>
<dbReference type="SUPFAM" id="SSF49464">
    <property type="entry name" value="Carboxypeptidase regulatory domain-like"/>
    <property type="match status" value="1"/>
</dbReference>
<dbReference type="KEGG" id="dpf:ON006_01015"/>
<reference evidence="12" key="1">
    <citation type="submission" date="2022-11" db="EMBL/GenBank/DDBJ databases">
        <title>Dyadobacter pollutisoli sp. nov., isolated from plastic dumped soil.</title>
        <authorList>
            <person name="Kim J.M."/>
            <person name="Kim K.R."/>
            <person name="Lee J.K."/>
            <person name="Hao L."/>
            <person name="Jeon C.O."/>
        </authorList>
    </citation>
    <scope>NUCLEOTIDE SEQUENCE</scope>
    <source>
        <strain evidence="12">U1</strain>
    </source>
</reference>
<evidence type="ECO:0000256" key="9">
    <source>
        <dbReference type="RuleBase" id="RU003357"/>
    </source>
</evidence>
<dbReference type="GO" id="GO:0009279">
    <property type="term" value="C:cell outer membrane"/>
    <property type="evidence" value="ECO:0007669"/>
    <property type="project" value="UniProtKB-SubCell"/>
</dbReference>
<dbReference type="NCBIfam" id="TIGR04057">
    <property type="entry name" value="SusC_RagA_signa"/>
    <property type="match status" value="1"/>
</dbReference>
<dbReference type="InterPro" id="IPR000531">
    <property type="entry name" value="Beta-barrel_TonB"/>
</dbReference>
<keyword evidence="5 9" id="KW-0798">TonB box</keyword>
<dbReference type="Gene3D" id="2.40.170.20">
    <property type="entry name" value="TonB-dependent receptor, beta-barrel domain"/>
    <property type="match status" value="1"/>
</dbReference>
<proteinExistence type="inferred from homology"/>
<dbReference type="InterPro" id="IPR012910">
    <property type="entry name" value="Plug_dom"/>
</dbReference>
<dbReference type="Proteomes" id="UP001164653">
    <property type="component" value="Chromosome"/>
</dbReference>
<dbReference type="Pfam" id="PF07715">
    <property type="entry name" value="Plug"/>
    <property type="match status" value="1"/>
</dbReference>
<dbReference type="PROSITE" id="PS52016">
    <property type="entry name" value="TONB_DEPENDENT_REC_3"/>
    <property type="match status" value="1"/>
</dbReference>
<evidence type="ECO:0000313" key="13">
    <source>
        <dbReference type="Proteomes" id="UP001164653"/>
    </source>
</evidence>
<dbReference type="Gene3D" id="2.170.130.10">
    <property type="entry name" value="TonB-dependent receptor, plug domain"/>
    <property type="match status" value="1"/>
</dbReference>
<dbReference type="Gene3D" id="2.60.40.1120">
    <property type="entry name" value="Carboxypeptidase-like, regulatory domain"/>
    <property type="match status" value="1"/>
</dbReference>
<accession>A0A9E8NE88</accession>
<evidence type="ECO:0000259" key="11">
    <source>
        <dbReference type="Pfam" id="PF07715"/>
    </source>
</evidence>
<keyword evidence="13" id="KW-1185">Reference proteome</keyword>
<dbReference type="InterPro" id="IPR008969">
    <property type="entry name" value="CarboxyPept-like_regulatory"/>
</dbReference>
<evidence type="ECO:0000256" key="5">
    <source>
        <dbReference type="ARBA" id="ARBA00023077"/>
    </source>
</evidence>
<evidence type="ECO:0000256" key="3">
    <source>
        <dbReference type="ARBA" id="ARBA00022452"/>
    </source>
</evidence>
<keyword evidence="7 8" id="KW-0998">Cell outer membrane</keyword>
<dbReference type="AlphaFoldDB" id="A0A9E8NE88"/>
<keyword evidence="4 8" id="KW-0812">Transmembrane</keyword>
<keyword evidence="6 8" id="KW-0472">Membrane</keyword>
<dbReference type="SUPFAM" id="SSF56935">
    <property type="entry name" value="Porins"/>
    <property type="match status" value="1"/>
</dbReference>
<comment type="similarity">
    <text evidence="8 9">Belongs to the TonB-dependent receptor family.</text>
</comment>
<dbReference type="EMBL" id="CP112998">
    <property type="protein sequence ID" value="WAC12549.1"/>
    <property type="molecule type" value="Genomic_DNA"/>
</dbReference>
<evidence type="ECO:0000256" key="8">
    <source>
        <dbReference type="PROSITE-ProRule" id="PRU01360"/>
    </source>
</evidence>
<keyword evidence="12" id="KW-0675">Receptor</keyword>
<dbReference type="Pfam" id="PF13715">
    <property type="entry name" value="CarbopepD_reg_2"/>
    <property type="match status" value="1"/>
</dbReference>